<dbReference type="SMART" id="SM00822">
    <property type="entry name" value="PKS_KR"/>
    <property type="match status" value="1"/>
</dbReference>
<dbReference type="PRINTS" id="PR00080">
    <property type="entry name" value="SDRFAMILY"/>
</dbReference>
<dbReference type="PROSITE" id="PS00061">
    <property type="entry name" value="ADH_SHORT"/>
    <property type="match status" value="1"/>
</dbReference>
<dbReference type="EMBL" id="JAAXPG010000016">
    <property type="protein sequence ID" value="NKY99551.1"/>
    <property type="molecule type" value="Genomic_DNA"/>
</dbReference>
<feature type="domain" description="Ketoreductase" evidence="4">
    <location>
        <begin position="18"/>
        <end position="157"/>
    </location>
</feature>
<name>A0A7X6RRS8_9ACTN</name>
<dbReference type="GO" id="GO:0016616">
    <property type="term" value="F:oxidoreductase activity, acting on the CH-OH group of donors, NAD or NADP as acceptor"/>
    <property type="evidence" value="ECO:0007669"/>
    <property type="project" value="UniProtKB-ARBA"/>
</dbReference>
<comment type="similarity">
    <text evidence="1 3">Belongs to the short-chain dehydrogenases/reductases (SDR) family.</text>
</comment>
<dbReference type="Proteomes" id="UP000553209">
    <property type="component" value="Unassembled WGS sequence"/>
</dbReference>
<dbReference type="InterPro" id="IPR036291">
    <property type="entry name" value="NAD(P)-bd_dom_sf"/>
</dbReference>
<keyword evidence="6" id="KW-1185">Reference proteome</keyword>
<accession>A0A7X6RRS8</accession>
<evidence type="ECO:0000256" key="3">
    <source>
        <dbReference type="RuleBase" id="RU000363"/>
    </source>
</evidence>
<evidence type="ECO:0000313" key="6">
    <source>
        <dbReference type="Proteomes" id="UP000553209"/>
    </source>
</evidence>
<reference evidence="5 6" key="1">
    <citation type="submission" date="2020-04" db="EMBL/GenBank/DDBJ databases">
        <title>MicrobeNet Type strains.</title>
        <authorList>
            <person name="Nicholson A.C."/>
        </authorList>
    </citation>
    <scope>NUCLEOTIDE SEQUENCE [LARGE SCALE GENOMIC DNA]</scope>
    <source>
        <strain evidence="5 6">ATCC 23612</strain>
    </source>
</reference>
<dbReference type="InterPro" id="IPR002347">
    <property type="entry name" value="SDR_fam"/>
</dbReference>
<dbReference type="PANTHER" id="PTHR43115:SF4">
    <property type="entry name" value="DEHYDROGENASE_REDUCTASE SDR FAMILY MEMBER 11"/>
    <property type="match status" value="1"/>
</dbReference>
<evidence type="ECO:0000256" key="1">
    <source>
        <dbReference type="ARBA" id="ARBA00006484"/>
    </source>
</evidence>
<evidence type="ECO:0000259" key="4">
    <source>
        <dbReference type="SMART" id="SM00822"/>
    </source>
</evidence>
<dbReference type="AlphaFoldDB" id="A0A7X6RRS8"/>
<dbReference type="PANTHER" id="PTHR43115">
    <property type="entry name" value="DEHYDROGENASE/REDUCTASE SDR FAMILY MEMBER 11"/>
    <property type="match status" value="1"/>
</dbReference>
<gene>
    <name evidence="5" type="ORF">HGB44_18040</name>
</gene>
<evidence type="ECO:0000256" key="2">
    <source>
        <dbReference type="ARBA" id="ARBA00023002"/>
    </source>
</evidence>
<comment type="caution">
    <text evidence="5">The sequence shown here is derived from an EMBL/GenBank/DDBJ whole genome shotgun (WGS) entry which is preliminary data.</text>
</comment>
<sequence>MNDQMAATSGQDRETARKVIVVTGASSGIGEATALRLAAEGHHVVLGARREERLRALVRDIRGSGGSAEHRSLDVTDPDSVREALDATVRGQGRVDALVNNAGVMPLSRMDALLVDEWDRMVDVNVKGLLHGVAAALPHFQRQGSGHFVTVASIGAHEVVPTSAVYSGTKFAAWAITEGLRLELDPGIRVTTVSPGVVESELADHITDPGAQEAMRTYRRNALSADAIARAVAFALGQPADVDVNEIIVRPAAQR</sequence>
<protein>
    <submittedName>
        <fullName evidence="5">SDR family oxidoreductase</fullName>
    </submittedName>
</protein>
<dbReference type="SUPFAM" id="SSF51735">
    <property type="entry name" value="NAD(P)-binding Rossmann-fold domains"/>
    <property type="match status" value="1"/>
</dbReference>
<proteinExistence type="inferred from homology"/>
<organism evidence="5 6">
    <name type="scientific">Nocardiopsis alborubida</name>
    <dbReference type="NCBI Taxonomy" id="146802"/>
    <lineage>
        <taxon>Bacteria</taxon>
        <taxon>Bacillati</taxon>
        <taxon>Actinomycetota</taxon>
        <taxon>Actinomycetes</taxon>
        <taxon>Streptosporangiales</taxon>
        <taxon>Nocardiopsidaceae</taxon>
        <taxon>Nocardiopsis</taxon>
    </lineage>
</organism>
<dbReference type="RefSeq" id="WP_061081089.1">
    <property type="nucleotide sequence ID" value="NZ_JAAXPG010000016.1"/>
</dbReference>
<keyword evidence="2" id="KW-0560">Oxidoreductase</keyword>
<evidence type="ECO:0000313" key="5">
    <source>
        <dbReference type="EMBL" id="NKY99551.1"/>
    </source>
</evidence>
<dbReference type="InterPro" id="IPR020904">
    <property type="entry name" value="Sc_DH/Rdtase_CS"/>
</dbReference>
<dbReference type="InterPro" id="IPR057326">
    <property type="entry name" value="KR_dom"/>
</dbReference>
<dbReference type="FunFam" id="3.40.50.720:FF:000047">
    <property type="entry name" value="NADP-dependent L-serine/L-allo-threonine dehydrogenase"/>
    <property type="match status" value="1"/>
</dbReference>
<dbReference type="Gene3D" id="3.40.50.720">
    <property type="entry name" value="NAD(P)-binding Rossmann-like Domain"/>
    <property type="match status" value="1"/>
</dbReference>
<dbReference type="PRINTS" id="PR00081">
    <property type="entry name" value="GDHRDH"/>
</dbReference>
<dbReference type="Pfam" id="PF00106">
    <property type="entry name" value="adh_short"/>
    <property type="match status" value="1"/>
</dbReference>